<reference evidence="2 3" key="1">
    <citation type="submission" date="2016-05" db="EMBL/GenBank/DDBJ databases">
        <title>First complete genome of the cyanobacterium Cylindrospermopsis raciborskii CS505, containing a circular chromosome and a single extrachromosomal element.</title>
        <authorList>
            <person name="Fuentes J."/>
            <person name="Tamames J."/>
            <person name="Allen E."/>
            <person name="Plominski A."/>
            <person name="Vasquez M."/>
        </authorList>
    </citation>
    <scope>NUCLEOTIDE SEQUENCE [LARGE SCALE GENOMIC DNA]</scope>
    <source>
        <strain evidence="2 3">CS505</strain>
    </source>
</reference>
<evidence type="ECO:0000256" key="1">
    <source>
        <dbReference type="SAM" id="MobiDB-lite"/>
    </source>
</evidence>
<protein>
    <submittedName>
        <fullName evidence="2">Uncharacterized protein</fullName>
    </submittedName>
</protein>
<proteinExistence type="predicted"/>
<evidence type="ECO:0000313" key="2">
    <source>
        <dbReference type="EMBL" id="OBU76680.1"/>
    </source>
</evidence>
<accession>A0A853MB78</accession>
<organism evidence="2 3">
    <name type="scientific">Cylindrospermopsis raciborskii CS-505</name>
    <dbReference type="NCBI Taxonomy" id="533240"/>
    <lineage>
        <taxon>Bacteria</taxon>
        <taxon>Bacillati</taxon>
        <taxon>Cyanobacteriota</taxon>
        <taxon>Cyanophyceae</taxon>
        <taxon>Nostocales</taxon>
        <taxon>Aphanizomenonaceae</taxon>
        <taxon>Cylindrospermopsis</taxon>
    </lineage>
</organism>
<feature type="compositionally biased region" description="Basic and acidic residues" evidence="1">
    <location>
        <begin position="39"/>
        <end position="54"/>
    </location>
</feature>
<comment type="caution">
    <text evidence="2">The sequence shown here is derived from an EMBL/GenBank/DDBJ whole genome shotgun (WGS) entry which is preliminary data.</text>
</comment>
<name>A0A853MB78_9CYAN</name>
<gene>
    <name evidence="2" type="ORF">A9P98_10405</name>
</gene>
<dbReference type="EMBL" id="LYXA01000001">
    <property type="protein sequence ID" value="OBU76680.1"/>
    <property type="molecule type" value="Genomic_DNA"/>
</dbReference>
<dbReference type="AlphaFoldDB" id="A0A853MB78"/>
<sequence length="66" mass="7455">MANESEPASELRLNKAVKWTDTLRTKVQCGKVTPMLSDRNSDLTDHTVESRSLSEHNNGWRIKTGN</sequence>
<feature type="region of interest" description="Disordered" evidence="1">
    <location>
        <begin position="37"/>
        <end position="66"/>
    </location>
</feature>
<evidence type="ECO:0000313" key="3">
    <source>
        <dbReference type="Proteomes" id="UP000093903"/>
    </source>
</evidence>
<dbReference type="Proteomes" id="UP000093903">
    <property type="component" value="Unassembled WGS sequence"/>
</dbReference>